<evidence type="ECO:0000313" key="7">
    <source>
        <dbReference type="EMBL" id="SFK66275.1"/>
    </source>
</evidence>
<keyword evidence="3" id="KW-0949">S-adenosyl-L-methionine</keyword>
<evidence type="ECO:0000256" key="1">
    <source>
        <dbReference type="ARBA" id="ARBA00022603"/>
    </source>
</evidence>
<feature type="domain" description="O-methyltransferase dimerisation" evidence="6">
    <location>
        <begin position="74"/>
        <end position="140"/>
    </location>
</feature>
<evidence type="ECO:0000313" key="8">
    <source>
        <dbReference type="Proteomes" id="UP000198755"/>
    </source>
</evidence>
<dbReference type="AlphaFoldDB" id="A0A1I4BBY1"/>
<dbReference type="InterPro" id="IPR036390">
    <property type="entry name" value="WH_DNA-bd_sf"/>
</dbReference>
<proteinExistence type="predicted"/>
<accession>A0A1I4BBY1</accession>
<dbReference type="Pfam" id="PF00891">
    <property type="entry name" value="Methyltransf_2"/>
    <property type="match status" value="1"/>
</dbReference>
<feature type="domain" description="O-methyltransferase C-terminal" evidence="5">
    <location>
        <begin position="201"/>
        <end position="379"/>
    </location>
</feature>
<feature type="region of interest" description="Disordered" evidence="4">
    <location>
        <begin position="1"/>
        <end position="26"/>
    </location>
</feature>
<dbReference type="GO" id="GO:0008171">
    <property type="term" value="F:O-methyltransferase activity"/>
    <property type="evidence" value="ECO:0007669"/>
    <property type="project" value="InterPro"/>
</dbReference>
<evidence type="ECO:0000259" key="6">
    <source>
        <dbReference type="Pfam" id="PF08100"/>
    </source>
</evidence>
<keyword evidence="1 7" id="KW-0489">Methyltransferase</keyword>
<organism evidence="7 8">
    <name type="scientific">Methylocapsa palsarum</name>
    <dbReference type="NCBI Taxonomy" id="1612308"/>
    <lineage>
        <taxon>Bacteria</taxon>
        <taxon>Pseudomonadati</taxon>
        <taxon>Pseudomonadota</taxon>
        <taxon>Alphaproteobacteria</taxon>
        <taxon>Hyphomicrobiales</taxon>
        <taxon>Beijerinckiaceae</taxon>
        <taxon>Methylocapsa</taxon>
    </lineage>
</organism>
<dbReference type="Gene3D" id="1.10.10.10">
    <property type="entry name" value="Winged helix-like DNA-binding domain superfamily/Winged helix DNA-binding domain"/>
    <property type="match status" value="1"/>
</dbReference>
<dbReference type="InterPro" id="IPR036388">
    <property type="entry name" value="WH-like_DNA-bd_sf"/>
</dbReference>
<sequence length="407" mass="43430">MKIFEGSAQSGRDPAGSSARSALSPKRSDACGTIADQLFAWRDGLLGSPRFQRWASAFPLTRPIARTQARALFDVCAGFVYSQILFACVQLRLFEILSDGPKTIEDLSIRLALSPAATERLLEAAVSLGLAARRGKSRYGLGVSGAAILGNPGVAEMVEHHALLYADLADPAALLRGELNETKLSRFWAYPRAESAAALKSDEVGPYSALMAASQAFVAHDILAAWRFKQHRHLLDVGGGEGAFLATVAAAAPHLRLTLFDLPPIAVKARIKFDAVGLSARADAVGGDFFKDPLPQGADVVSLNRILHDHDDARVLVLLRAVRDILPPDGALLVAEPMADAPGAEPVGAAYFGFYLLAMGSGRPRTAEQLTHLLKMAGFDAVRKVPTRRPLMTGLLVARPRKGGSRS</sequence>
<dbReference type="Gene3D" id="3.40.50.150">
    <property type="entry name" value="Vaccinia Virus protein VP39"/>
    <property type="match status" value="1"/>
</dbReference>
<evidence type="ECO:0000256" key="3">
    <source>
        <dbReference type="ARBA" id="ARBA00022691"/>
    </source>
</evidence>
<evidence type="ECO:0000259" key="5">
    <source>
        <dbReference type="Pfam" id="PF00891"/>
    </source>
</evidence>
<dbReference type="InterPro" id="IPR029063">
    <property type="entry name" value="SAM-dependent_MTases_sf"/>
</dbReference>
<dbReference type="RefSeq" id="WP_244532351.1">
    <property type="nucleotide sequence ID" value="NZ_FOSN01000014.1"/>
</dbReference>
<dbReference type="GO" id="GO:0032259">
    <property type="term" value="P:methylation"/>
    <property type="evidence" value="ECO:0007669"/>
    <property type="project" value="UniProtKB-KW"/>
</dbReference>
<dbReference type="PANTHER" id="PTHR43712">
    <property type="entry name" value="PUTATIVE (AFU_ORTHOLOGUE AFUA_4G14580)-RELATED"/>
    <property type="match status" value="1"/>
</dbReference>
<gene>
    <name evidence="7" type="ORF">SAMN05444581_11430</name>
</gene>
<evidence type="ECO:0000256" key="4">
    <source>
        <dbReference type="SAM" id="MobiDB-lite"/>
    </source>
</evidence>
<dbReference type="InterPro" id="IPR016461">
    <property type="entry name" value="COMT-like"/>
</dbReference>
<dbReference type="PROSITE" id="PS51683">
    <property type="entry name" value="SAM_OMT_II"/>
    <property type="match status" value="1"/>
</dbReference>
<dbReference type="GO" id="GO:0046983">
    <property type="term" value="F:protein dimerization activity"/>
    <property type="evidence" value="ECO:0007669"/>
    <property type="project" value="InterPro"/>
</dbReference>
<protein>
    <submittedName>
        <fullName evidence="7">Demethylspheroidene O-methyltransferase</fullName>
    </submittedName>
</protein>
<dbReference type="SUPFAM" id="SSF46785">
    <property type="entry name" value="Winged helix' DNA-binding domain"/>
    <property type="match status" value="1"/>
</dbReference>
<dbReference type="InterPro" id="IPR012967">
    <property type="entry name" value="COMT_dimerisation"/>
</dbReference>
<evidence type="ECO:0000256" key="2">
    <source>
        <dbReference type="ARBA" id="ARBA00022679"/>
    </source>
</evidence>
<dbReference type="Gene3D" id="1.10.287.1350">
    <property type="match status" value="1"/>
</dbReference>
<dbReference type="STRING" id="1612308.SAMN05444581_11430"/>
<dbReference type="PANTHER" id="PTHR43712:SF2">
    <property type="entry name" value="O-METHYLTRANSFERASE CICE"/>
    <property type="match status" value="1"/>
</dbReference>
<reference evidence="7 8" key="1">
    <citation type="submission" date="2016-10" db="EMBL/GenBank/DDBJ databases">
        <authorList>
            <person name="de Groot N.N."/>
        </authorList>
    </citation>
    <scope>NUCLEOTIDE SEQUENCE [LARGE SCALE GENOMIC DNA]</scope>
    <source>
        <strain evidence="7 8">NE2</strain>
    </source>
</reference>
<dbReference type="CDD" id="cd02440">
    <property type="entry name" value="AdoMet_MTases"/>
    <property type="match status" value="1"/>
</dbReference>
<dbReference type="Pfam" id="PF08100">
    <property type="entry name" value="Dimerisation"/>
    <property type="match status" value="1"/>
</dbReference>
<dbReference type="InterPro" id="IPR001077">
    <property type="entry name" value="COMT_C"/>
</dbReference>
<dbReference type="EMBL" id="FOSN01000014">
    <property type="protein sequence ID" value="SFK66275.1"/>
    <property type="molecule type" value="Genomic_DNA"/>
</dbReference>
<keyword evidence="8" id="KW-1185">Reference proteome</keyword>
<dbReference type="SUPFAM" id="SSF53335">
    <property type="entry name" value="S-adenosyl-L-methionine-dependent methyltransferases"/>
    <property type="match status" value="1"/>
</dbReference>
<keyword evidence="2 7" id="KW-0808">Transferase</keyword>
<name>A0A1I4BBY1_9HYPH</name>
<dbReference type="Proteomes" id="UP000198755">
    <property type="component" value="Unassembled WGS sequence"/>
</dbReference>